<evidence type="ECO:0000313" key="7">
    <source>
        <dbReference type="Proteomes" id="UP000663866"/>
    </source>
</evidence>
<dbReference type="Proteomes" id="UP000681720">
    <property type="component" value="Unassembled WGS sequence"/>
</dbReference>
<dbReference type="Proteomes" id="UP000663855">
    <property type="component" value="Unassembled WGS sequence"/>
</dbReference>
<reference evidence="1" key="1">
    <citation type="submission" date="2021-02" db="EMBL/GenBank/DDBJ databases">
        <authorList>
            <person name="Nowell W R."/>
        </authorList>
    </citation>
    <scope>NUCLEOTIDE SEQUENCE</scope>
</reference>
<dbReference type="EMBL" id="CAJOBF010000367">
    <property type="protein sequence ID" value="CAF3805939.1"/>
    <property type="molecule type" value="Genomic_DNA"/>
</dbReference>
<evidence type="ECO:0000313" key="4">
    <source>
        <dbReference type="EMBL" id="CAF3906854.1"/>
    </source>
</evidence>
<accession>A0A814YPI6</accession>
<dbReference type="Proteomes" id="UP000676336">
    <property type="component" value="Unassembled WGS sequence"/>
</dbReference>
<dbReference type="Proteomes" id="UP000663842">
    <property type="component" value="Unassembled WGS sequence"/>
</dbReference>
<comment type="caution">
    <text evidence="1">The sequence shown here is derived from an EMBL/GenBank/DDBJ whole genome shotgun (WGS) entry which is preliminary data.</text>
</comment>
<evidence type="ECO:0000313" key="1">
    <source>
        <dbReference type="EMBL" id="CAF1232282.1"/>
    </source>
</evidence>
<dbReference type="EMBL" id="CAJNOV010005988">
    <property type="protein sequence ID" value="CAF1232282.1"/>
    <property type="molecule type" value="Genomic_DNA"/>
</dbReference>
<evidence type="ECO:0000313" key="6">
    <source>
        <dbReference type="Proteomes" id="UP000663855"/>
    </source>
</evidence>
<dbReference type="Proteomes" id="UP000663866">
    <property type="component" value="Unassembled WGS sequence"/>
</dbReference>
<gene>
    <name evidence="1" type="ORF">CJN711_LOCUS13562</name>
    <name evidence="4" type="ORF">GIL414_LOCUS6852</name>
    <name evidence="2" type="ORF">OVN521_LOCUS1180</name>
    <name evidence="5" type="ORF">SMN809_LOCUS7024</name>
    <name evidence="3" type="ORF">UXM345_LOCUS5091</name>
</gene>
<evidence type="ECO:0000313" key="3">
    <source>
        <dbReference type="EMBL" id="CAF3805939.1"/>
    </source>
</evidence>
<sequence length="75" mass="8398">MHSFLYSTNNAKKNCIHTHTDLSSLFKNISVQSGKQPFSFGSSPERIWPCAMSIACWKNRDLSSPMRTVDGHPLG</sequence>
<proteinExistence type="predicted"/>
<organism evidence="1 6">
    <name type="scientific">Rotaria magnacalcarata</name>
    <dbReference type="NCBI Taxonomy" id="392030"/>
    <lineage>
        <taxon>Eukaryota</taxon>
        <taxon>Metazoa</taxon>
        <taxon>Spiralia</taxon>
        <taxon>Gnathifera</taxon>
        <taxon>Rotifera</taxon>
        <taxon>Eurotatoria</taxon>
        <taxon>Bdelloidea</taxon>
        <taxon>Philodinida</taxon>
        <taxon>Philodinidae</taxon>
        <taxon>Rotaria</taxon>
    </lineage>
</organism>
<dbReference type="AlphaFoldDB" id="A0A814YPI6"/>
<protein>
    <submittedName>
        <fullName evidence="1">Uncharacterized protein</fullName>
    </submittedName>
</protein>
<dbReference type="EMBL" id="CAJOBI010001976">
    <property type="protein sequence ID" value="CAF3908555.1"/>
    <property type="molecule type" value="Genomic_DNA"/>
</dbReference>
<dbReference type="EMBL" id="CAJOBJ010002012">
    <property type="protein sequence ID" value="CAF3906854.1"/>
    <property type="molecule type" value="Genomic_DNA"/>
</dbReference>
<evidence type="ECO:0000313" key="5">
    <source>
        <dbReference type="EMBL" id="CAF3908555.1"/>
    </source>
</evidence>
<evidence type="ECO:0000313" key="2">
    <source>
        <dbReference type="EMBL" id="CAF3751888.1"/>
    </source>
</evidence>
<name>A0A814YPI6_9BILA</name>
<keyword evidence="7" id="KW-1185">Reference proteome</keyword>
<dbReference type="EMBL" id="CAJOBG010000076">
    <property type="protein sequence ID" value="CAF3751888.1"/>
    <property type="molecule type" value="Genomic_DNA"/>
</dbReference>